<dbReference type="Pfam" id="PF12307">
    <property type="entry name" value="DUF3631"/>
    <property type="match status" value="1"/>
</dbReference>
<keyword evidence="4" id="KW-1185">Reference proteome</keyword>
<dbReference type="EMBL" id="JAABNT010000002">
    <property type="protein sequence ID" value="NEK21851.1"/>
    <property type="molecule type" value="Genomic_DNA"/>
</dbReference>
<reference evidence="3 4" key="1">
    <citation type="submission" date="2020-01" db="EMBL/GenBank/DDBJ databases">
        <title>Sulfitobacter sediminilitoris sp. nov., isolated from a tidal flat.</title>
        <authorList>
            <person name="Park S."/>
            <person name="Yoon J.-H."/>
        </authorList>
    </citation>
    <scope>NUCLEOTIDE SEQUENCE [LARGE SCALE GENOMIC DNA]</scope>
    <source>
        <strain evidence="3 4">JBTF-M27</strain>
    </source>
</reference>
<sequence length="495" mass="55263">MENDTGIVGVDGTEAEITKLAELSQTDYEVERKDAAKRLGMRTTVLDKEVKKAQQSNALVGQGDAETGLEELEPWPDPVDGATLALEIRGRLLAHVVFSADADADCATFWIIGTYLMETWRLWPRLLITSPTKACGKSTLLEVLDAMVHRGFITSNASPAAIFRSIEGWSPTLLLDEADTWMKQNEELAGILNSGHTRRTARVMRVQEVNGEYRTIAFSTWCPLAIAGIGSQRDTLVSRSIVINLRRKLPDETVERMPLDLHAELLHLRRKLARWAKDNSKKISSMTIEPPTCGNDRMQDNFTPLWRIAHALGGNWPSWIKAAYAAQAKAQENSDDPAGVMLLQDIAEVFAAKKTRHDRIASSELVHELTQLEDRPWAEWRQGKPLTANNIAKLLKPFGVTPKVTKLNGNSVRAYDRNEVEAAAARYVKLKCNSVTIEQNQEVMESSKCNLEQRVTALKPANPLKEKEGYTVTPVGQESQVFHDGDDPYDPDAWR</sequence>
<feature type="domain" description="DUF3631" evidence="2">
    <location>
        <begin position="245"/>
        <end position="427"/>
    </location>
</feature>
<proteinExistence type="predicted"/>
<dbReference type="RefSeq" id="WP_164352673.1">
    <property type="nucleotide sequence ID" value="NZ_JAABNT010000002.1"/>
</dbReference>
<feature type="region of interest" description="Disordered" evidence="1">
    <location>
        <begin position="467"/>
        <end position="495"/>
    </location>
</feature>
<evidence type="ECO:0000313" key="4">
    <source>
        <dbReference type="Proteomes" id="UP000468591"/>
    </source>
</evidence>
<dbReference type="AlphaFoldDB" id="A0A6P0C6P8"/>
<dbReference type="Proteomes" id="UP000468591">
    <property type="component" value="Unassembled WGS sequence"/>
</dbReference>
<evidence type="ECO:0000313" key="3">
    <source>
        <dbReference type="EMBL" id="NEK21851.1"/>
    </source>
</evidence>
<evidence type="ECO:0000256" key="1">
    <source>
        <dbReference type="SAM" id="MobiDB-lite"/>
    </source>
</evidence>
<feature type="compositionally biased region" description="Basic and acidic residues" evidence="1">
    <location>
        <begin position="481"/>
        <end position="495"/>
    </location>
</feature>
<organism evidence="3 4">
    <name type="scientific">Sulfitobacter sediminilitoris</name>
    <dbReference type="NCBI Taxonomy" id="2698830"/>
    <lineage>
        <taxon>Bacteria</taxon>
        <taxon>Pseudomonadati</taxon>
        <taxon>Pseudomonadota</taxon>
        <taxon>Alphaproteobacteria</taxon>
        <taxon>Rhodobacterales</taxon>
        <taxon>Roseobacteraceae</taxon>
        <taxon>Sulfitobacter</taxon>
    </lineage>
</organism>
<evidence type="ECO:0000259" key="2">
    <source>
        <dbReference type="Pfam" id="PF12307"/>
    </source>
</evidence>
<comment type="caution">
    <text evidence="3">The sequence shown here is derived from an EMBL/GenBank/DDBJ whole genome shotgun (WGS) entry which is preliminary data.</text>
</comment>
<accession>A0A6P0C6P8</accession>
<dbReference type="InterPro" id="IPR022081">
    <property type="entry name" value="DUF3631"/>
</dbReference>
<name>A0A6P0C6P8_9RHOB</name>
<protein>
    <submittedName>
        <fullName evidence="3">DUF3631 domain-containing protein</fullName>
    </submittedName>
</protein>
<gene>
    <name evidence="3" type="ORF">GV827_05470</name>
</gene>